<evidence type="ECO:0000256" key="1">
    <source>
        <dbReference type="ARBA" id="ARBA00023015"/>
    </source>
</evidence>
<keyword evidence="3" id="KW-0804">Transcription</keyword>
<evidence type="ECO:0000313" key="7">
    <source>
        <dbReference type="EMBL" id="ACJ00921.1"/>
    </source>
</evidence>
<dbReference type="eggNOG" id="COG1414">
    <property type="taxonomic scope" value="Bacteria"/>
</dbReference>
<organism evidence="7 8">
    <name type="scientific">Rhodospirillum centenum (strain ATCC 51521 / SW)</name>
    <dbReference type="NCBI Taxonomy" id="414684"/>
    <lineage>
        <taxon>Bacteria</taxon>
        <taxon>Pseudomonadati</taxon>
        <taxon>Pseudomonadota</taxon>
        <taxon>Alphaproteobacteria</taxon>
        <taxon>Rhodospirillales</taxon>
        <taxon>Rhodospirillaceae</taxon>
        <taxon>Rhodospirillum</taxon>
    </lineage>
</organism>
<dbReference type="RefSeq" id="WP_012568699.1">
    <property type="nucleotide sequence ID" value="NC_011420.2"/>
</dbReference>
<dbReference type="EMBL" id="CP000613">
    <property type="protein sequence ID" value="ACJ00921.1"/>
    <property type="molecule type" value="Genomic_DNA"/>
</dbReference>
<protein>
    <submittedName>
        <fullName evidence="7">Transcriptional regulator MhpR protein</fullName>
    </submittedName>
</protein>
<dbReference type="PANTHER" id="PTHR30136">
    <property type="entry name" value="HELIX-TURN-HELIX TRANSCRIPTIONAL REGULATOR, ICLR FAMILY"/>
    <property type="match status" value="1"/>
</dbReference>
<dbReference type="Pfam" id="PF09339">
    <property type="entry name" value="HTH_IclR"/>
    <property type="match status" value="1"/>
</dbReference>
<dbReference type="InterPro" id="IPR014757">
    <property type="entry name" value="Tscrpt_reg_IclR_C"/>
</dbReference>
<dbReference type="HOGENOM" id="CLU_062618_1_0_5"/>
<evidence type="ECO:0000259" key="5">
    <source>
        <dbReference type="PROSITE" id="PS51077"/>
    </source>
</evidence>
<gene>
    <name evidence="7" type="primary">mhpR</name>
    <name evidence="7" type="ordered locus">RC1_3568</name>
</gene>
<dbReference type="AlphaFoldDB" id="B6IX97"/>
<evidence type="ECO:0000256" key="2">
    <source>
        <dbReference type="ARBA" id="ARBA00023125"/>
    </source>
</evidence>
<reference evidence="7 8" key="1">
    <citation type="journal article" date="2010" name="BMC Genomics">
        <title>Metabolic flexibility revealed in the genome of the cyst-forming alpha-1 proteobacterium Rhodospirillum centenum.</title>
        <authorList>
            <person name="Lu Y.K."/>
            <person name="Marden J."/>
            <person name="Han M."/>
            <person name="Swingley W.D."/>
            <person name="Mastrian S.D."/>
            <person name="Chowdhury S.R."/>
            <person name="Hao J."/>
            <person name="Helmy T."/>
            <person name="Kim S."/>
            <person name="Kurdoglu A.A."/>
            <person name="Matthies H.J."/>
            <person name="Rollo D."/>
            <person name="Stothard P."/>
            <person name="Blankenship R.E."/>
            <person name="Bauer C.E."/>
            <person name="Touchman J.W."/>
        </authorList>
    </citation>
    <scope>NUCLEOTIDE SEQUENCE [LARGE SCALE GENOMIC DNA]</scope>
    <source>
        <strain evidence="8">ATCC 51521 / SW</strain>
    </source>
</reference>
<keyword evidence="8" id="KW-1185">Reference proteome</keyword>
<dbReference type="GO" id="GO:0003700">
    <property type="term" value="F:DNA-binding transcription factor activity"/>
    <property type="evidence" value="ECO:0007669"/>
    <property type="project" value="TreeGrafter"/>
</dbReference>
<sequence length="290" mass="32128">MDVRLPKALDDLPANSRDADDDDEGRPSLRPIRSLLRGLQCLMVLNTRDGVTVSEIARAAKLPRTTAHRILETLCDGGYVIRDPLDERYRATILVRSLSDGFGDQSWVREIAKPALDALCRQVLYPMALATPSGLTMLVRETTDRQSPLALERYSAGVRVPMIYSASGRLHLALSAPSHRQAMLDILERMSTRPDSPLRNRGEFERELDLSRSQGYAIYHRPPNKEATVSVPIHVADSPIGYLAMRYIASAVTSKDLVTTYLPRLRETATGIGEALATIPNPEWGEGVRA</sequence>
<evidence type="ECO:0000313" key="8">
    <source>
        <dbReference type="Proteomes" id="UP000001591"/>
    </source>
</evidence>
<dbReference type="Proteomes" id="UP000001591">
    <property type="component" value="Chromosome"/>
</dbReference>
<dbReference type="GO" id="GO:0003677">
    <property type="term" value="F:DNA binding"/>
    <property type="evidence" value="ECO:0007669"/>
    <property type="project" value="UniProtKB-KW"/>
</dbReference>
<evidence type="ECO:0000259" key="6">
    <source>
        <dbReference type="PROSITE" id="PS51078"/>
    </source>
</evidence>
<dbReference type="STRING" id="414684.RC1_3568"/>
<feature type="region of interest" description="Disordered" evidence="4">
    <location>
        <begin position="9"/>
        <end position="28"/>
    </location>
</feature>
<dbReference type="InterPro" id="IPR036390">
    <property type="entry name" value="WH_DNA-bd_sf"/>
</dbReference>
<dbReference type="Gene3D" id="1.10.10.10">
    <property type="entry name" value="Winged helix-like DNA-binding domain superfamily/Winged helix DNA-binding domain"/>
    <property type="match status" value="1"/>
</dbReference>
<keyword evidence="2" id="KW-0238">DNA-binding</keyword>
<feature type="domain" description="IclR-ED" evidence="6">
    <location>
        <begin position="94"/>
        <end position="278"/>
    </location>
</feature>
<dbReference type="KEGG" id="rce:RC1_3568"/>
<dbReference type="GO" id="GO:0045892">
    <property type="term" value="P:negative regulation of DNA-templated transcription"/>
    <property type="evidence" value="ECO:0007669"/>
    <property type="project" value="TreeGrafter"/>
</dbReference>
<accession>B6IX97</accession>
<name>B6IX97_RHOCS</name>
<dbReference type="InterPro" id="IPR005471">
    <property type="entry name" value="Tscrpt_reg_IclR_N"/>
</dbReference>
<dbReference type="Gene3D" id="3.30.450.40">
    <property type="match status" value="1"/>
</dbReference>
<dbReference type="SMART" id="SM00346">
    <property type="entry name" value="HTH_ICLR"/>
    <property type="match status" value="1"/>
</dbReference>
<dbReference type="PROSITE" id="PS51077">
    <property type="entry name" value="HTH_ICLR"/>
    <property type="match status" value="1"/>
</dbReference>
<evidence type="ECO:0000256" key="4">
    <source>
        <dbReference type="SAM" id="MobiDB-lite"/>
    </source>
</evidence>
<proteinExistence type="predicted"/>
<evidence type="ECO:0000256" key="3">
    <source>
        <dbReference type="ARBA" id="ARBA00023163"/>
    </source>
</evidence>
<dbReference type="InterPro" id="IPR029016">
    <property type="entry name" value="GAF-like_dom_sf"/>
</dbReference>
<feature type="domain" description="HTH iclR-type" evidence="5">
    <location>
        <begin position="32"/>
        <end position="93"/>
    </location>
</feature>
<keyword evidence="1" id="KW-0805">Transcription regulation</keyword>
<dbReference type="SUPFAM" id="SSF46785">
    <property type="entry name" value="Winged helix' DNA-binding domain"/>
    <property type="match status" value="1"/>
</dbReference>
<dbReference type="PANTHER" id="PTHR30136:SF23">
    <property type="entry name" value="DNA-BINDING TRANSCRIPTIONAL ACTIVATOR MHPR"/>
    <property type="match status" value="1"/>
</dbReference>
<dbReference type="SUPFAM" id="SSF55781">
    <property type="entry name" value="GAF domain-like"/>
    <property type="match status" value="1"/>
</dbReference>
<dbReference type="InterPro" id="IPR036388">
    <property type="entry name" value="WH-like_DNA-bd_sf"/>
</dbReference>
<dbReference type="PROSITE" id="PS51078">
    <property type="entry name" value="ICLR_ED"/>
    <property type="match status" value="1"/>
</dbReference>
<dbReference type="OrthoDB" id="9807558at2"/>
<dbReference type="Pfam" id="PF01614">
    <property type="entry name" value="IclR_C"/>
    <property type="match status" value="1"/>
</dbReference>
<dbReference type="InterPro" id="IPR050707">
    <property type="entry name" value="HTH_MetabolicPath_Reg"/>
</dbReference>